<dbReference type="InterPro" id="IPR001005">
    <property type="entry name" value="SANT/Myb"/>
</dbReference>
<dbReference type="SMART" id="SM00717">
    <property type="entry name" value="SANT"/>
    <property type="match status" value="1"/>
</dbReference>
<proteinExistence type="predicted"/>
<keyword evidence="3" id="KW-0238">DNA-binding</keyword>
<dbReference type="EMBL" id="GDID01004365">
    <property type="protein sequence ID" value="JAP92241.1"/>
    <property type="molecule type" value="Transcribed_RNA"/>
</dbReference>
<evidence type="ECO:0000259" key="2">
    <source>
        <dbReference type="PROSITE" id="PS51294"/>
    </source>
</evidence>
<feature type="domain" description="Myb-like" evidence="1">
    <location>
        <begin position="1"/>
        <end position="53"/>
    </location>
</feature>
<evidence type="ECO:0000259" key="1">
    <source>
        <dbReference type="PROSITE" id="PS50090"/>
    </source>
</evidence>
<sequence length="187" mass="22207">MKRVDWNEEDKQKLLALVNQSMSTHEIINWKQIQTQFSNRTSSQIKSYFYKYMKTMVHRKRNHAWTFQETKTLLSARYVERMRVSDIAKTHFPAMGESVIRSKLQNMKKESEKLRTACQLIQSGVTSDVSRQWCVNYQQFVTELYQFLLQANNSVKDSRDAELLVAQYGDKSQLEQFLEFVKQISQM</sequence>
<gene>
    <name evidence="3" type="ORF">TPC1_15888</name>
</gene>
<dbReference type="Gene3D" id="1.10.10.60">
    <property type="entry name" value="Homeodomain-like"/>
    <property type="match status" value="1"/>
</dbReference>
<feature type="domain" description="HTH myb-type" evidence="2">
    <location>
        <begin position="1"/>
        <end position="57"/>
    </location>
</feature>
<dbReference type="CDD" id="cd00167">
    <property type="entry name" value="SANT"/>
    <property type="match status" value="1"/>
</dbReference>
<dbReference type="AlphaFoldDB" id="A0A146K9S2"/>
<dbReference type="PROSITE" id="PS51294">
    <property type="entry name" value="HTH_MYB"/>
    <property type="match status" value="1"/>
</dbReference>
<accession>A0A146K9S2</accession>
<dbReference type="GO" id="GO:0003677">
    <property type="term" value="F:DNA binding"/>
    <property type="evidence" value="ECO:0007669"/>
    <property type="project" value="UniProtKB-KW"/>
</dbReference>
<protein>
    <submittedName>
        <fullName evidence="3">Myb-like DNA-binding domain-containing protein</fullName>
    </submittedName>
</protein>
<name>A0A146K9S2_9EUKA</name>
<evidence type="ECO:0000313" key="3">
    <source>
        <dbReference type="EMBL" id="JAP92241.1"/>
    </source>
</evidence>
<dbReference type="SUPFAM" id="SSF46689">
    <property type="entry name" value="Homeodomain-like"/>
    <property type="match status" value="1"/>
</dbReference>
<dbReference type="InterPro" id="IPR017930">
    <property type="entry name" value="Myb_dom"/>
</dbReference>
<organism evidence="3">
    <name type="scientific">Trepomonas sp. PC1</name>
    <dbReference type="NCBI Taxonomy" id="1076344"/>
    <lineage>
        <taxon>Eukaryota</taxon>
        <taxon>Metamonada</taxon>
        <taxon>Diplomonadida</taxon>
        <taxon>Hexamitidae</taxon>
        <taxon>Hexamitinae</taxon>
        <taxon>Trepomonas</taxon>
    </lineage>
</organism>
<reference evidence="3" key="1">
    <citation type="submission" date="2015-07" db="EMBL/GenBank/DDBJ databases">
        <title>Adaptation to a free-living lifestyle via gene acquisitions in the diplomonad Trepomonas sp. PC1.</title>
        <authorList>
            <person name="Xu F."/>
            <person name="Jerlstrom-Hultqvist J."/>
            <person name="Kolisko M."/>
            <person name="Simpson A.G.B."/>
            <person name="Roger A.J."/>
            <person name="Svard S.G."/>
            <person name="Andersson J.O."/>
        </authorList>
    </citation>
    <scope>NUCLEOTIDE SEQUENCE</scope>
    <source>
        <strain evidence="3">PC1</strain>
    </source>
</reference>
<dbReference type="Pfam" id="PF13921">
    <property type="entry name" value="Myb_DNA-bind_6"/>
    <property type="match status" value="1"/>
</dbReference>
<dbReference type="InterPro" id="IPR009057">
    <property type="entry name" value="Homeodomain-like_sf"/>
</dbReference>
<dbReference type="PROSITE" id="PS50090">
    <property type="entry name" value="MYB_LIKE"/>
    <property type="match status" value="1"/>
</dbReference>